<evidence type="ECO:0000256" key="7">
    <source>
        <dbReference type="SAM" id="Phobius"/>
    </source>
</evidence>
<evidence type="ECO:0000256" key="4">
    <source>
        <dbReference type="ARBA" id="ARBA00022801"/>
    </source>
</evidence>
<dbReference type="PANTHER" id="PTHR12174">
    <property type="entry name" value="SIGNAL PEPTIDE PEPTIDASE"/>
    <property type="match status" value="1"/>
</dbReference>
<dbReference type="AlphaFoldDB" id="A9NUM9"/>
<feature type="transmembrane region" description="Helical" evidence="7">
    <location>
        <begin position="267"/>
        <end position="289"/>
    </location>
</feature>
<dbReference type="GO" id="GO:0033619">
    <property type="term" value="P:membrane protein proteolysis"/>
    <property type="evidence" value="ECO:0007669"/>
    <property type="project" value="TreeGrafter"/>
</dbReference>
<proteinExistence type="evidence at transcript level"/>
<dbReference type="SMART" id="SM00730">
    <property type="entry name" value="PSN"/>
    <property type="match status" value="1"/>
</dbReference>
<keyword evidence="3 7" id="KW-0812">Transmembrane</keyword>
<dbReference type="InterPro" id="IPR006639">
    <property type="entry name" value="Preselin/SPP"/>
</dbReference>
<dbReference type="PANTHER" id="PTHR12174:SF73">
    <property type="entry name" value="SIGNAL PEPTIDE PEPTIDASE DOMAIN CONTAINING PROTEIN"/>
    <property type="match status" value="1"/>
</dbReference>
<feature type="transmembrane region" description="Helical" evidence="7">
    <location>
        <begin position="179"/>
        <end position="200"/>
    </location>
</feature>
<dbReference type="GO" id="GO:0098553">
    <property type="term" value="C:lumenal side of endoplasmic reticulum membrane"/>
    <property type="evidence" value="ECO:0007669"/>
    <property type="project" value="TreeGrafter"/>
</dbReference>
<dbReference type="OMA" id="PKWLLQD"/>
<keyword evidence="5 7" id="KW-1133">Transmembrane helix</keyword>
<dbReference type="EMBL" id="EF085032">
    <property type="protein sequence ID" value="ABK24340.1"/>
    <property type="molecule type" value="mRNA"/>
</dbReference>
<keyword evidence="6 7" id="KW-0472">Membrane</keyword>
<comment type="subcellular location">
    <subcellularLocation>
        <location evidence="1">Endomembrane system</location>
        <topology evidence="1">Multi-pass membrane protein</topology>
    </subcellularLocation>
</comment>
<dbReference type="GO" id="GO:0006465">
    <property type="term" value="P:signal peptide processing"/>
    <property type="evidence" value="ECO:0007669"/>
    <property type="project" value="TreeGrafter"/>
</dbReference>
<organism evidence="8">
    <name type="scientific">Picea sitchensis</name>
    <name type="common">Sitka spruce</name>
    <name type="synonym">Pinus sitchensis</name>
    <dbReference type="NCBI Taxonomy" id="3332"/>
    <lineage>
        <taxon>Eukaryota</taxon>
        <taxon>Viridiplantae</taxon>
        <taxon>Streptophyta</taxon>
        <taxon>Embryophyta</taxon>
        <taxon>Tracheophyta</taxon>
        <taxon>Spermatophyta</taxon>
        <taxon>Pinopsida</taxon>
        <taxon>Pinidae</taxon>
        <taxon>Conifers I</taxon>
        <taxon>Pinales</taxon>
        <taxon>Pinaceae</taxon>
        <taxon>Picea</taxon>
    </lineage>
</organism>
<keyword evidence="4" id="KW-0378">Hydrolase</keyword>
<dbReference type="Pfam" id="PF04258">
    <property type="entry name" value="Peptidase_A22B"/>
    <property type="match status" value="1"/>
</dbReference>
<dbReference type="InterPro" id="IPR007369">
    <property type="entry name" value="Peptidase_A22B_SPP"/>
</dbReference>
<evidence type="ECO:0000256" key="5">
    <source>
        <dbReference type="ARBA" id="ARBA00022989"/>
    </source>
</evidence>
<evidence type="ECO:0000256" key="6">
    <source>
        <dbReference type="ARBA" id="ARBA00023136"/>
    </source>
</evidence>
<dbReference type="GO" id="GO:0042500">
    <property type="term" value="F:aspartic endopeptidase activity, intramembrane cleaving"/>
    <property type="evidence" value="ECO:0007669"/>
    <property type="project" value="InterPro"/>
</dbReference>
<protein>
    <submittedName>
        <fullName evidence="8">Uncharacterized protein</fullName>
    </submittedName>
</protein>
<evidence type="ECO:0000256" key="3">
    <source>
        <dbReference type="ARBA" id="ARBA00022692"/>
    </source>
</evidence>
<name>A9NUM9_PICSI</name>
<accession>A9NUM9</accession>
<evidence type="ECO:0000256" key="2">
    <source>
        <dbReference type="ARBA" id="ARBA00006859"/>
    </source>
</evidence>
<comment type="similarity">
    <text evidence="2">Belongs to the peptidase A22B family.</text>
</comment>
<sequence length="450" mass="48932">MASVSVLLSLTVPYRPMPTWVTHGGGSSWRWRNETLKTQDGATLRQGSGLRCRRVVGSGKPCRCAGRQPEFAEKQVEDDVWQWSKTPGQLVAYGLLLAGMPLGSLLPDSSWSPACYFLCLGVWTVYVGSHRSLGTKPPKKLSFQEGILVPLFLSLSLFGFYCLLHFFPNIDLQAFLSAYFALAGVFAVTGNMVDVVGTLFPTTNMQLFQTEVPKWILQDNESPVKLTSTYADLLAFSIGIAIVIANKQAGASFTFNNIIATCIATELLRLFSLGSFVTAASLLSGLLLYDVFWVFGSSHVFGDNVMLTVATSSAFDGPIKLIFPHLEGNSTFPYSLLGLGDVAVPGLLTALMLRFDRSRDSTRIDGAIECSSTGPLTKPDKTYFSTCIASYIFGLALTVVANGVSKAAQPALLYLVPSQLISIFLVSLKRSEIDLLFDYKEEIAGVEPEN</sequence>
<feature type="transmembrane region" description="Helical" evidence="7">
    <location>
        <begin position="383"/>
        <end position="405"/>
    </location>
</feature>
<reference evidence="8" key="1">
    <citation type="journal article" date="2008" name="BMC Genomics">
        <title>A conifer genomics resource of 200,000 spruce (Picea spp.) ESTs and 6,464 high-quality, sequence-finished full-length cDNAs for Sitka spruce (Picea sitchensis).</title>
        <authorList>
            <person name="Ralph S.G."/>
            <person name="Chun H.J."/>
            <person name="Kolosova N."/>
            <person name="Cooper D."/>
            <person name="Oddy C."/>
            <person name="Ritland C.E."/>
            <person name="Kirkpatrick R."/>
            <person name="Moore R."/>
            <person name="Barber S."/>
            <person name="Holt R.A."/>
            <person name="Jones S.J."/>
            <person name="Marra M.A."/>
            <person name="Douglas C.J."/>
            <person name="Ritland K."/>
            <person name="Bohlmann J."/>
        </authorList>
    </citation>
    <scope>NUCLEOTIDE SEQUENCE</scope>
    <source>
        <tissue evidence="8">Green portion of the leader tissue</tissue>
    </source>
</reference>
<evidence type="ECO:0000256" key="1">
    <source>
        <dbReference type="ARBA" id="ARBA00004127"/>
    </source>
</evidence>
<feature type="transmembrane region" description="Helical" evidence="7">
    <location>
        <begin position="147"/>
        <end position="167"/>
    </location>
</feature>
<feature type="transmembrane region" description="Helical" evidence="7">
    <location>
        <begin position="411"/>
        <end position="428"/>
    </location>
</feature>
<dbReference type="GO" id="GO:0098554">
    <property type="term" value="C:cytoplasmic side of endoplasmic reticulum membrane"/>
    <property type="evidence" value="ECO:0007669"/>
    <property type="project" value="TreeGrafter"/>
</dbReference>
<evidence type="ECO:0000313" key="8">
    <source>
        <dbReference type="EMBL" id="ABK24340.1"/>
    </source>
</evidence>